<feature type="compositionally biased region" description="Basic and acidic residues" evidence="1">
    <location>
        <begin position="35"/>
        <end position="45"/>
    </location>
</feature>
<proteinExistence type="predicted"/>
<gene>
    <name evidence="2" type="ORF">OVA965_LOCUS24159</name>
    <name evidence="3" type="ORF">TMI583_LOCUS24878</name>
</gene>
<sequence length="174" mass="19885">MLSAEMERLGREVRASLQRLSEESKTDGQHTVTFKTRESTTREEATGEQEQLPIEQESKQESGSKQESSNKDHEEQGNSFAALRKRIQHRSLQETSQRQRSCTRTKTTQGEDWDAQETPSTGFDETQEQLGTYLVPQVYITGLPQDVTDKQIKLVFSKSGQIKLLDCLHIHKCE</sequence>
<feature type="non-terminal residue" evidence="2">
    <location>
        <position position="1"/>
    </location>
</feature>
<evidence type="ECO:0008006" key="5">
    <source>
        <dbReference type="Google" id="ProtNLM"/>
    </source>
</evidence>
<dbReference type="GO" id="GO:0003676">
    <property type="term" value="F:nucleic acid binding"/>
    <property type="evidence" value="ECO:0007669"/>
    <property type="project" value="InterPro"/>
</dbReference>
<feature type="region of interest" description="Disordered" evidence="1">
    <location>
        <begin position="1"/>
        <end position="125"/>
    </location>
</feature>
<dbReference type="Proteomes" id="UP000682733">
    <property type="component" value="Unassembled WGS sequence"/>
</dbReference>
<evidence type="ECO:0000256" key="1">
    <source>
        <dbReference type="SAM" id="MobiDB-lite"/>
    </source>
</evidence>
<dbReference type="EMBL" id="CAJOBA010035964">
    <property type="protein sequence ID" value="CAF4014264.1"/>
    <property type="molecule type" value="Genomic_DNA"/>
</dbReference>
<comment type="caution">
    <text evidence="2">The sequence shown here is derived from an EMBL/GenBank/DDBJ whole genome shotgun (WGS) entry which is preliminary data.</text>
</comment>
<feature type="compositionally biased region" description="Polar residues" evidence="1">
    <location>
        <begin position="93"/>
        <end position="110"/>
    </location>
</feature>
<organism evidence="2 4">
    <name type="scientific">Didymodactylos carnosus</name>
    <dbReference type="NCBI Taxonomy" id="1234261"/>
    <lineage>
        <taxon>Eukaryota</taxon>
        <taxon>Metazoa</taxon>
        <taxon>Spiralia</taxon>
        <taxon>Gnathifera</taxon>
        <taxon>Rotifera</taxon>
        <taxon>Eurotatoria</taxon>
        <taxon>Bdelloidea</taxon>
        <taxon>Philodinida</taxon>
        <taxon>Philodinidae</taxon>
        <taxon>Didymodactylos</taxon>
    </lineage>
</organism>
<evidence type="ECO:0000313" key="2">
    <source>
        <dbReference type="EMBL" id="CAF1204745.1"/>
    </source>
</evidence>
<evidence type="ECO:0000313" key="4">
    <source>
        <dbReference type="Proteomes" id="UP000677228"/>
    </source>
</evidence>
<dbReference type="EMBL" id="CAJNOK010014432">
    <property type="protein sequence ID" value="CAF1204745.1"/>
    <property type="molecule type" value="Genomic_DNA"/>
</dbReference>
<dbReference type="InterPro" id="IPR035979">
    <property type="entry name" value="RBD_domain_sf"/>
</dbReference>
<dbReference type="Proteomes" id="UP000677228">
    <property type="component" value="Unassembled WGS sequence"/>
</dbReference>
<accession>A0A8S2EKG2</accession>
<reference evidence="2" key="1">
    <citation type="submission" date="2021-02" db="EMBL/GenBank/DDBJ databases">
        <authorList>
            <person name="Nowell W R."/>
        </authorList>
    </citation>
    <scope>NUCLEOTIDE SEQUENCE</scope>
</reference>
<evidence type="ECO:0000313" key="3">
    <source>
        <dbReference type="EMBL" id="CAF4014264.1"/>
    </source>
</evidence>
<dbReference type="SUPFAM" id="SSF54928">
    <property type="entry name" value="RNA-binding domain, RBD"/>
    <property type="match status" value="1"/>
</dbReference>
<protein>
    <recommendedName>
        <fullName evidence="5">RRM domain-containing protein</fullName>
    </recommendedName>
</protein>
<dbReference type="AlphaFoldDB" id="A0A8S2EKG2"/>
<feature type="compositionally biased region" description="Basic and acidic residues" evidence="1">
    <location>
        <begin position="1"/>
        <end position="28"/>
    </location>
</feature>
<name>A0A8S2EKG2_9BILA</name>
<feature type="compositionally biased region" description="Basic and acidic residues" evidence="1">
    <location>
        <begin position="56"/>
        <end position="76"/>
    </location>
</feature>